<feature type="region of interest" description="Disordered" evidence="1">
    <location>
        <begin position="1"/>
        <end position="23"/>
    </location>
</feature>
<evidence type="ECO:0000313" key="2">
    <source>
        <dbReference type="EMBL" id="CAE7393023.1"/>
    </source>
</evidence>
<evidence type="ECO:0000256" key="1">
    <source>
        <dbReference type="SAM" id="MobiDB-lite"/>
    </source>
</evidence>
<feature type="non-terminal residue" evidence="2">
    <location>
        <position position="517"/>
    </location>
</feature>
<organism evidence="2 3">
    <name type="scientific">Symbiodinium pilosum</name>
    <name type="common">Dinoflagellate</name>
    <dbReference type="NCBI Taxonomy" id="2952"/>
    <lineage>
        <taxon>Eukaryota</taxon>
        <taxon>Sar</taxon>
        <taxon>Alveolata</taxon>
        <taxon>Dinophyceae</taxon>
        <taxon>Suessiales</taxon>
        <taxon>Symbiodiniaceae</taxon>
        <taxon>Symbiodinium</taxon>
    </lineage>
</organism>
<dbReference type="EMBL" id="CAJNIZ010017047">
    <property type="protein sequence ID" value="CAE7393023.1"/>
    <property type="molecule type" value="Genomic_DNA"/>
</dbReference>
<feature type="compositionally biased region" description="Basic residues" evidence="1">
    <location>
        <begin position="1"/>
        <end position="12"/>
    </location>
</feature>
<name>A0A812QLF2_SYMPI</name>
<dbReference type="Proteomes" id="UP000649617">
    <property type="component" value="Unassembled WGS sequence"/>
</dbReference>
<gene>
    <name evidence="2" type="ORF">SPIL2461_LOCUS9651</name>
</gene>
<dbReference type="OrthoDB" id="10505468at2759"/>
<feature type="non-terminal residue" evidence="2">
    <location>
        <position position="1"/>
    </location>
</feature>
<dbReference type="AlphaFoldDB" id="A0A812QLF2"/>
<comment type="caution">
    <text evidence="2">The sequence shown here is derived from an EMBL/GenBank/DDBJ whole genome shotgun (WGS) entry which is preliminary data.</text>
</comment>
<sequence length="517" mass="60144">NRRGRRKRHYPVSKRTTDIRERQKGGWDASVDIDVDSRTFSALAFGGTRSQAKDQAERAILAMLKGSPEDAHEFDNKYTLEKCLWDKIIKAKKAANLTKKIFKGDDMPPKLSDRYHDNPELQNAYFPAHWEVEPCNQQEEIDLMGSILTIGVDEGYMPRRQDRSGFCRFMAFGQAVTSYLEYEDDNRKSLDAAGAMVQNLMKDAQQMSKKEAYEMLERLRAIARHFRRCCEQFIWPLKKEPPANLWQLLKIVNLDLLDDIDAERERALRTLKRRVEGSFIQVVDGLKPRFDLASVVLVWVCSCVGRTLGRHWYLEATGSGRTRSGIPGSDMDMYIMSSLGDLDVDANKMEVLRKCILKRYKKYQRYGTKLPLKPDPVKYLKIRKNGRKPSHITRVDLGSTPKGSGLRLRVQATLHNETYEETYDILPWRPTEILPDFLQEKFVHTRGNSQERAIAEENDWYRDRRGLQRGARTVRYFLSNKHLGDDAERELAIRHVLIRRLVYQISRVEGYEPKFMD</sequence>
<reference evidence="2" key="1">
    <citation type="submission" date="2021-02" db="EMBL/GenBank/DDBJ databases">
        <authorList>
            <person name="Dougan E. K."/>
            <person name="Rhodes N."/>
            <person name="Thang M."/>
            <person name="Chan C."/>
        </authorList>
    </citation>
    <scope>NUCLEOTIDE SEQUENCE</scope>
</reference>
<keyword evidence="3" id="KW-1185">Reference proteome</keyword>
<protein>
    <submittedName>
        <fullName evidence="2">Uncharacterized protein</fullName>
    </submittedName>
</protein>
<proteinExistence type="predicted"/>
<accession>A0A812QLF2</accession>
<evidence type="ECO:0000313" key="3">
    <source>
        <dbReference type="Proteomes" id="UP000649617"/>
    </source>
</evidence>